<comment type="caution">
    <text evidence="1">The sequence shown here is derived from an EMBL/GenBank/DDBJ whole genome shotgun (WGS) entry which is preliminary data.</text>
</comment>
<reference evidence="1 2" key="1">
    <citation type="submission" date="2019-04" db="EMBL/GenBank/DDBJ databases">
        <title>Draft genome of the big-headed turtle Platysternon megacephalum.</title>
        <authorList>
            <person name="Gong S."/>
        </authorList>
    </citation>
    <scope>NUCLEOTIDE SEQUENCE [LARGE SCALE GENOMIC DNA]</scope>
    <source>
        <strain evidence="1">DO16091913</strain>
        <tissue evidence="1">Muscle</tissue>
    </source>
</reference>
<keyword evidence="2" id="KW-1185">Reference proteome</keyword>
<organism evidence="1 2">
    <name type="scientific">Platysternon megacephalum</name>
    <name type="common">big-headed turtle</name>
    <dbReference type="NCBI Taxonomy" id="55544"/>
    <lineage>
        <taxon>Eukaryota</taxon>
        <taxon>Metazoa</taxon>
        <taxon>Chordata</taxon>
        <taxon>Craniata</taxon>
        <taxon>Vertebrata</taxon>
        <taxon>Euteleostomi</taxon>
        <taxon>Archelosauria</taxon>
        <taxon>Testudinata</taxon>
        <taxon>Testudines</taxon>
        <taxon>Cryptodira</taxon>
        <taxon>Durocryptodira</taxon>
        <taxon>Testudinoidea</taxon>
        <taxon>Platysternidae</taxon>
        <taxon>Platysternon</taxon>
    </lineage>
</organism>
<accession>A0A4D9ESG0</accession>
<dbReference type="AlphaFoldDB" id="A0A4D9ESG0"/>
<gene>
    <name evidence="1" type="ORF">DR999_PMT07862</name>
</gene>
<dbReference type="EMBL" id="QXTE01000057">
    <property type="protein sequence ID" value="TFK09140.1"/>
    <property type="molecule type" value="Genomic_DNA"/>
</dbReference>
<reference evidence="1 2" key="2">
    <citation type="submission" date="2019-04" db="EMBL/GenBank/DDBJ databases">
        <title>The genome sequence of big-headed turtle.</title>
        <authorList>
            <person name="Gong S."/>
        </authorList>
    </citation>
    <scope>NUCLEOTIDE SEQUENCE [LARGE SCALE GENOMIC DNA]</scope>
    <source>
        <strain evidence="1">DO16091913</strain>
        <tissue evidence="1">Muscle</tissue>
    </source>
</reference>
<evidence type="ECO:0000313" key="2">
    <source>
        <dbReference type="Proteomes" id="UP000297703"/>
    </source>
</evidence>
<protein>
    <submittedName>
        <fullName evidence="1">Mitochondrial-processing peptidase subunit alpha</fullName>
    </submittedName>
</protein>
<evidence type="ECO:0000313" key="1">
    <source>
        <dbReference type="EMBL" id="TFK09140.1"/>
    </source>
</evidence>
<proteinExistence type="predicted"/>
<dbReference type="Proteomes" id="UP000297703">
    <property type="component" value="Unassembled WGS sequence"/>
</dbReference>
<sequence length="127" mass="13876">MTGIQASRNSAAIAFLIPGHHIATASRLDSSEKLCIPTLKELSPKYKCKGFLLAKKPLSSVSMAFLLCWQHFQYCSDGDKQQHDLGIGLKNSISKTLLNSLGQILQSVLIQNTSLTPIGALHEKELQ</sequence>
<name>A0A4D9ESG0_9SAUR</name>